<accession>A0A0G0WGL9</accession>
<dbReference type="Proteomes" id="UP000034753">
    <property type="component" value="Unassembled WGS sequence"/>
</dbReference>
<organism evidence="2 3">
    <name type="scientific">Candidatus Daviesbacteria bacterium GW2011_GWB1_41_5</name>
    <dbReference type="NCBI Taxonomy" id="1618429"/>
    <lineage>
        <taxon>Bacteria</taxon>
        <taxon>Candidatus Daviesiibacteriota</taxon>
    </lineage>
</organism>
<dbReference type="AlphaFoldDB" id="A0A0G0WGL9"/>
<name>A0A0G0WGL9_9BACT</name>
<dbReference type="EMBL" id="LCBN01000082">
    <property type="protein sequence ID" value="KKS11162.1"/>
    <property type="molecule type" value="Genomic_DNA"/>
</dbReference>
<reference evidence="2 3" key="1">
    <citation type="journal article" date="2015" name="Nature">
        <title>rRNA introns, odd ribosomes, and small enigmatic genomes across a large radiation of phyla.</title>
        <authorList>
            <person name="Brown C.T."/>
            <person name="Hug L.A."/>
            <person name="Thomas B.C."/>
            <person name="Sharon I."/>
            <person name="Castelle C.J."/>
            <person name="Singh A."/>
            <person name="Wilkins M.J."/>
            <person name="Williams K.H."/>
            <person name="Banfield J.F."/>
        </authorList>
    </citation>
    <scope>NUCLEOTIDE SEQUENCE [LARGE SCALE GENOMIC DNA]</scope>
</reference>
<sequence>MDGAPTELAVNKNESLVESGDIRIIKPNSPAIPASEGSHLQVTTGEQVPWRQRPAKELLRMAFYALPTAKVLAEGRGSEDLWANIHLNSRPPFEGGVNVFGRNPESATGWGKPVTLRDLADGVVPESAAKPAEGPVLDRYLHQWERLLPQVELFPEGVGELPSESQEFQEEDQALGPNEKLIWANGKFSLVVIKSPHLSGLHLVVHPNQKYWGEKGGFKRAWQVDKSQDGQGAPQEHVQGFLEAVAIINGAERVLIEEGKLPFYNPETHFSGNWTPDFQPPERGGSLDTSYLSQTDLEKARKEEKREHRVGGVEEWQTAMHGHLYATRDPNTYVSLPARPEKEVPQEWEGITPLTDDEEGTIKTLIAERLTPWLEQNAMGSLNS</sequence>
<evidence type="ECO:0000313" key="3">
    <source>
        <dbReference type="Proteomes" id="UP000034753"/>
    </source>
</evidence>
<proteinExistence type="predicted"/>
<protein>
    <submittedName>
        <fullName evidence="2">Uncharacterized protein</fullName>
    </submittedName>
</protein>
<feature type="region of interest" description="Disordered" evidence="1">
    <location>
        <begin position="270"/>
        <end position="289"/>
    </location>
</feature>
<evidence type="ECO:0000313" key="2">
    <source>
        <dbReference type="EMBL" id="KKS11162.1"/>
    </source>
</evidence>
<comment type="caution">
    <text evidence="2">The sequence shown here is derived from an EMBL/GenBank/DDBJ whole genome shotgun (WGS) entry which is preliminary data.</text>
</comment>
<evidence type="ECO:0000256" key="1">
    <source>
        <dbReference type="SAM" id="MobiDB-lite"/>
    </source>
</evidence>
<gene>
    <name evidence="2" type="ORF">UU67_C0082G0005</name>
</gene>